<dbReference type="SUPFAM" id="SSF49899">
    <property type="entry name" value="Concanavalin A-like lectins/glucanases"/>
    <property type="match status" value="1"/>
</dbReference>
<dbReference type="PROSITE" id="PS51257">
    <property type="entry name" value="PROKAR_LIPOPROTEIN"/>
    <property type="match status" value="1"/>
</dbReference>
<dbReference type="InterPro" id="IPR013320">
    <property type="entry name" value="ConA-like_dom_sf"/>
</dbReference>
<dbReference type="InterPro" id="IPR013148">
    <property type="entry name" value="Glyco_hydro_32_N"/>
</dbReference>
<protein>
    <submittedName>
        <fullName evidence="8">Glycoside hydrolase family 32 protein</fullName>
    </submittedName>
</protein>
<proteinExistence type="inferred from homology"/>
<dbReference type="InterPro" id="IPR023296">
    <property type="entry name" value="Glyco_hydro_beta-prop_sf"/>
</dbReference>
<evidence type="ECO:0000256" key="1">
    <source>
        <dbReference type="ARBA" id="ARBA00009902"/>
    </source>
</evidence>
<name>A0A5B9EG01_9BACT</name>
<gene>
    <name evidence="8" type="ORF">FTW19_23665</name>
</gene>
<dbReference type="PANTHER" id="PTHR42800">
    <property type="entry name" value="EXOINULINASE INUD (AFU_ORTHOLOGUE AFUA_5G00480)"/>
    <property type="match status" value="1"/>
</dbReference>
<dbReference type="CDD" id="cd18622">
    <property type="entry name" value="GH32_Inu-like"/>
    <property type="match status" value="1"/>
</dbReference>
<feature type="signal peptide" evidence="5">
    <location>
        <begin position="1"/>
        <end position="19"/>
    </location>
</feature>
<keyword evidence="9" id="KW-1185">Reference proteome</keyword>
<dbReference type="SMART" id="SM00640">
    <property type="entry name" value="Glyco_32"/>
    <property type="match status" value="1"/>
</dbReference>
<evidence type="ECO:0000313" key="9">
    <source>
        <dbReference type="Proteomes" id="UP000321820"/>
    </source>
</evidence>
<accession>A0A5B9EG01</accession>
<dbReference type="GO" id="GO:0005737">
    <property type="term" value="C:cytoplasm"/>
    <property type="evidence" value="ECO:0007669"/>
    <property type="project" value="TreeGrafter"/>
</dbReference>
<feature type="domain" description="Glycosyl hydrolase family 32 N-terminal" evidence="6">
    <location>
        <begin position="37"/>
        <end position="341"/>
    </location>
</feature>
<feature type="chain" id="PRO_5023102649" evidence="5">
    <location>
        <begin position="20"/>
        <end position="510"/>
    </location>
</feature>
<evidence type="ECO:0000259" key="6">
    <source>
        <dbReference type="Pfam" id="PF00251"/>
    </source>
</evidence>
<evidence type="ECO:0000256" key="2">
    <source>
        <dbReference type="ARBA" id="ARBA00022801"/>
    </source>
</evidence>
<keyword evidence="5" id="KW-0732">Signal</keyword>
<dbReference type="EMBL" id="CP042806">
    <property type="protein sequence ID" value="QEE30729.1"/>
    <property type="molecule type" value="Genomic_DNA"/>
</dbReference>
<keyword evidence="3 4" id="KW-0326">Glycosidase</keyword>
<keyword evidence="2 4" id="KW-0378">Hydrolase</keyword>
<evidence type="ECO:0000313" key="8">
    <source>
        <dbReference type="EMBL" id="QEE30729.1"/>
    </source>
</evidence>
<organism evidence="8 9">
    <name type="scientific">Terriglobus albidus</name>
    <dbReference type="NCBI Taxonomy" id="1592106"/>
    <lineage>
        <taxon>Bacteria</taxon>
        <taxon>Pseudomonadati</taxon>
        <taxon>Acidobacteriota</taxon>
        <taxon>Terriglobia</taxon>
        <taxon>Terriglobales</taxon>
        <taxon>Acidobacteriaceae</taxon>
        <taxon>Terriglobus</taxon>
    </lineage>
</organism>
<comment type="similarity">
    <text evidence="1 4">Belongs to the glycosyl hydrolase 32 family.</text>
</comment>
<dbReference type="InterPro" id="IPR013189">
    <property type="entry name" value="Glyco_hydro_32_C"/>
</dbReference>
<dbReference type="SUPFAM" id="SSF75005">
    <property type="entry name" value="Arabinanase/levansucrase/invertase"/>
    <property type="match status" value="1"/>
</dbReference>
<reference evidence="8 9" key="1">
    <citation type="submission" date="2019-08" db="EMBL/GenBank/DDBJ databases">
        <title>Complete genome sequence of Terriglobus albidus strain ORNL.</title>
        <authorList>
            <person name="Podar M."/>
        </authorList>
    </citation>
    <scope>NUCLEOTIDE SEQUENCE [LARGE SCALE GENOMIC DNA]</scope>
    <source>
        <strain evidence="8 9">ORNL</strain>
    </source>
</reference>
<evidence type="ECO:0000256" key="3">
    <source>
        <dbReference type="ARBA" id="ARBA00023295"/>
    </source>
</evidence>
<dbReference type="GO" id="GO:0004575">
    <property type="term" value="F:sucrose alpha-glucosidase activity"/>
    <property type="evidence" value="ECO:0007669"/>
    <property type="project" value="TreeGrafter"/>
</dbReference>
<dbReference type="InterPro" id="IPR001362">
    <property type="entry name" value="Glyco_hydro_32"/>
</dbReference>
<evidence type="ECO:0000256" key="4">
    <source>
        <dbReference type="RuleBase" id="RU362110"/>
    </source>
</evidence>
<dbReference type="GO" id="GO:0005987">
    <property type="term" value="P:sucrose catabolic process"/>
    <property type="evidence" value="ECO:0007669"/>
    <property type="project" value="TreeGrafter"/>
</dbReference>
<dbReference type="Proteomes" id="UP000321820">
    <property type="component" value="Chromosome"/>
</dbReference>
<dbReference type="Gene3D" id="2.60.120.560">
    <property type="entry name" value="Exo-inulinase, domain 1"/>
    <property type="match status" value="1"/>
</dbReference>
<dbReference type="KEGG" id="talb:FTW19_23665"/>
<dbReference type="Gene3D" id="2.115.10.20">
    <property type="entry name" value="Glycosyl hydrolase domain, family 43"/>
    <property type="match status" value="1"/>
</dbReference>
<evidence type="ECO:0000256" key="5">
    <source>
        <dbReference type="SAM" id="SignalP"/>
    </source>
</evidence>
<sequence length="510" mass="56707">MLKCNVIAMLALVALGSISGSCQDRKPYAEPYRPQVHFSPRQNWTNDPNGLVHFDGEYHLFFQYNPFGDKWGHMSWGHAVSSDLLHWKELPVALPEHDGEMIFTGSVVVDEHNTSGLCKDGKPCMVAIYTSHRPGNGREQRESQSIASSQDRGRTWQFYAGNPVLDLDMADFRDPNVSWNDQIHRWVMAVALPNEHKVAFYTSTDLKQWAKVSTFGPEGATGGQWECPDLLQVPADGGRKIWALKVGINPGALQGGSGEQYFLGNFDGREFHSLPGTPVRWTDYGKDSYCAISFNHLPPGEKPTLLGWMSNWQYADKLPTQPWRGQMTLPRRVVAVKDGDSFVLSEDPVTAPLHDGAARPIRKQLAAKQEIAELLSLESPMEMQLTFAPTDAESFGVRLYSDDSHWTEIGFDTAGHVVYADRIHAGVSPGENFLVRTDARTVATRPWNLKIVVDRSSVEVFAQDGTIAMTNLVLPPTSNVKAVVFREGGTKAIAVSGRSWRLKSIWGTAR</sequence>
<dbReference type="AlphaFoldDB" id="A0A5B9EG01"/>
<evidence type="ECO:0000259" key="7">
    <source>
        <dbReference type="Pfam" id="PF08244"/>
    </source>
</evidence>
<dbReference type="Pfam" id="PF00251">
    <property type="entry name" value="Glyco_hydro_32N"/>
    <property type="match status" value="1"/>
</dbReference>
<dbReference type="OrthoDB" id="9759709at2"/>
<feature type="domain" description="Glycosyl hydrolase family 32 C-terminal" evidence="7">
    <location>
        <begin position="381"/>
        <end position="492"/>
    </location>
</feature>
<dbReference type="Pfam" id="PF08244">
    <property type="entry name" value="Glyco_hydro_32C"/>
    <property type="match status" value="1"/>
</dbReference>
<dbReference type="PANTHER" id="PTHR42800:SF1">
    <property type="entry name" value="EXOINULINASE INUD (AFU_ORTHOLOGUE AFUA_5G00480)"/>
    <property type="match status" value="1"/>
</dbReference>
<dbReference type="RefSeq" id="WP_147650026.1">
    <property type="nucleotide sequence ID" value="NZ_CP042806.1"/>
</dbReference>